<dbReference type="EMBL" id="DXDC01000134">
    <property type="protein sequence ID" value="HIY65548.1"/>
    <property type="molecule type" value="Genomic_DNA"/>
</dbReference>
<organism evidence="1 2">
    <name type="scientific">Candidatus Agrococcus pullicola</name>
    <dbReference type="NCBI Taxonomy" id="2838429"/>
    <lineage>
        <taxon>Bacteria</taxon>
        <taxon>Bacillati</taxon>
        <taxon>Actinomycetota</taxon>
        <taxon>Actinomycetes</taxon>
        <taxon>Micrococcales</taxon>
        <taxon>Microbacteriaceae</taxon>
        <taxon>Agrococcus</taxon>
    </lineage>
</organism>
<sequence length="137" mass="15418">MTGNGAQVFLDDDVWLRTLAALHERLRYGGPLVFEARGPQARAWESWADPHEGSMTIASLGLDRHHRGLLKIDLPLVSFRYSYALPDGTLIGSDSTLRFRSEEEHREALRRSGFEVVDVRQAPDRVGKQFVFVARAG</sequence>
<proteinExistence type="predicted"/>
<protein>
    <submittedName>
        <fullName evidence="1">Uncharacterized protein</fullName>
    </submittedName>
</protein>
<dbReference type="InterPro" id="IPR029063">
    <property type="entry name" value="SAM-dependent_MTases_sf"/>
</dbReference>
<accession>A0A9D1YUH2</accession>
<evidence type="ECO:0000313" key="2">
    <source>
        <dbReference type="Proteomes" id="UP000824005"/>
    </source>
</evidence>
<dbReference type="Proteomes" id="UP000824005">
    <property type="component" value="Unassembled WGS sequence"/>
</dbReference>
<dbReference type="AlphaFoldDB" id="A0A9D1YUH2"/>
<reference evidence="1" key="1">
    <citation type="journal article" date="2021" name="PeerJ">
        <title>Extensive microbial diversity within the chicken gut microbiome revealed by metagenomics and culture.</title>
        <authorList>
            <person name="Gilroy R."/>
            <person name="Ravi A."/>
            <person name="Getino M."/>
            <person name="Pursley I."/>
            <person name="Horton D.L."/>
            <person name="Alikhan N.F."/>
            <person name="Baker D."/>
            <person name="Gharbi K."/>
            <person name="Hall N."/>
            <person name="Watson M."/>
            <person name="Adriaenssens E.M."/>
            <person name="Foster-Nyarko E."/>
            <person name="Jarju S."/>
            <person name="Secka A."/>
            <person name="Antonio M."/>
            <person name="Oren A."/>
            <person name="Chaudhuri R.R."/>
            <person name="La Ragione R."/>
            <person name="Hildebrand F."/>
            <person name="Pallen M.J."/>
        </authorList>
    </citation>
    <scope>NUCLEOTIDE SEQUENCE</scope>
    <source>
        <strain evidence="1">ChiGjej1B1-98</strain>
    </source>
</reference>
<evidence type="ECO:0000313" key="1">
    <source>
        <dbReference type="EMBL" id="HIY65548.1"/>
    </source>
</evidence>
<comment type="caution">
    <text evidence="1">The sequence shown here is derived from an EMBL/GenBank/DDBJ whole genome shotgun (WGS) entry which is preliminary data.</text>
</comment>
<dbReference type="SUPFAM" id="SSF53335">
    <property type="entry name" value="S-adenosyl-L-methionine-dependent methyltransferases"/>
    <property type="match status" value="1"/>
</dbReference>
<name>A0A9D1YUH2_9MICO</name>
<gene>
    <name evidence="1" type="ORF">H9830_04655</name>
</gene>
<dbReference type="Gene3D" id="3.40.50.150">
    <property type="entry name" value="Vaccinia Virus protein VP39"/>
    <property type="match status" value="1"/>
</dbReference>
<reference evidence="1" key="2">
    <citation type="submission" date="2021-04" db="EMBL/GenBank/DDBJ databases">
        <authorList>
            <person name="Gilroy R."/>
        </authorList>
    </citation>
    <scope>NUCLEOTIDE SEQUENCE</scope>
    <source>
        <strain evidence="1">ChiGjej1B1-98</strain>
    </source>
</reference>